<dbReference type="AlphaFoldDB" id="A0A9W4JIJ5"/>
<organism evidence="1 2">
    <name type="scientific">Penicillium salamii</name>
    <dbReference type="NCBI Taxonomy" id="1612424"/>
    <lineage>
        <taxon>Eukaryota</taxon>
        <taxon>Fungi</taxon>
        <taxon>Dikarya</taxon>
        <taxon>Ascomycota</taxon>
        <taxon>Pezizomycotina</taxon>
        <taxon>Eurotiomycetes</taxon>
        <taxon>Eurotiomycetidae</taxon>
        <taxon>Eurotiales</taxon>
        <taxon>Aspergillaceae</taxon>
        <taxon>Penicillium</taxon>
    </lineage>
</organism>
<accession>A0A9W4JIJ5</accession>
<dbReference type="OrthoDB" id="539158at2759"/>
<gene>
    <name evidence="1" type="ORF">PSALAMII_LOCUS7777</name>
</gene>
<dbReference type="EMBL" id="CAJVPD010000256">
    <property type="protein sequence ID" value="CAG8401970.1"/>
    <property type="molecule type" value="Genomic_DNA"/>
</dbReference>
<dbReference type="Proteomes" id="UP001152592">
    <property type="component" value="Unassembled WGS sequence"/>
</dbReference>
<comment type="caution">
    <text evidence="1">The sequence shown here is derived from an EMBL/GenBank/DDBJ whole genome shotgun (WGS) entry which is preliminary data.</text>
</comment>
<evidence type="ECO:0000313" key="2">
    <source>
        <dbReference type="Proteomes" id="UP001152592"/>
    </source>
</evidence>
<proteinExistence type="predicted"/>
<protein>
    <submittedName>
        <fullName evidence="1">Uncharacterized protein</fullName>
    </submittedName>
</protein>
<sequence length="250" mass="27745">MIKSEPRGLSWAVVQLLDCLKKLERGLEADQDEDENLPNVKAIMAAYRSGKLNWNGTSVTYWSNGELITGPQKLEMKDLYALSAKHGPKGFWVAGIMIAIRNPITQATNTMATTITFDFLEDTGSSSMRIFSEDKKNIERLSGAKLPVIGHALKQTAAGQVHVQNVVLQAMIMKNQQNLLPYWVDIKAAVTPGAKGLSGDRLTGVWIHHPLFVLSMPDNTQRKHIGTNINEMMLNLPLPDHRNAVPPSFY</sequence>
<reference evidence="1" key="1">
    <citation type="submission" date="2021-07" db="EMBL/GenBank/DDBJ databases">
        <authorList>
            <person name="Branca A.L. A."/>
        </authorList>
    </citation>
    <scope>NUCLEOTIDE SEQUENCE</scope>
</reference>
<name>A0A9W4JIJ5_9EURO</name>
<evidence type="ECO:0000313" key="1">
    <source>
        <dbReference type="EMBL" id="CAG8401970.1"/>
    </source>
</evidence>